<protein>
    <submittedName>
        <fullName evidence="1">Uncharacterized protein</fullName>
    </submittedName>
</protein>
<comment type="caution">
    <text evidence="1">The sequence shown here is derived from an EMBL/GenBank/DDBJ whole genome shotgun (WGS) entry which is preliminary data.</text>
</comment>
<feature type="non-terminal residue" evidence="1">
    <location>
        <position position="13"/>
    </location>
</feature>
<evidence type="ECO:0000313" key="1">
    <source>
        <dbReference type="EMBL" id="GCA63527.1"/>
    </source>
</evidence>
<accession>A0A391NPS9</accession>
<keyword evidence="2" id="KW-1185">Reference proteome</keyword>
<reference evidence="1 2" key="1">
    <citation type="journal article" date="2018" name="PLoS ONE">
        <title>The draft genome of Kipferlia bialata reveals reductive genome evolution in fornicate parasites.</title>
        <authorList>
            <person name="Tanifuji G."/>
            <person name="Takabayashi S."/>
            <person name="Kume K."/>
            <person name="Takagi M."/>
            <person name="Nakayama T."/>
            <person name="Kamikawa R."/>
            <person name="Inagaki Y."/>
            <person name="Hashimoto T."/>
        </authorList>
    </citation>
    <scope>NUCLEOTIDE SEQUENCE [LARGE SCALE GENOMIC DNA]</scope>
    <source>
        <strain evidence="1">NY0173</strain>
    </source>
</reference>
<dbReference type="Proteomes" id="UP000265618">
    <property type="component" value="Unassembled WGS sequence"/>
</dbReference>
<organism evidence="1 2">
    <name type="scientific">Kipferlia bialata</name>
    <dbReference type="NCBI Taxonomy" id="797122"/>
    <lineage>
        <taxon>Eukaryota</taxon>
        <taxon>Metamonada</taxon>
        <taxon>Carpediemonas-like organisms</taxon>
        <taxon>Kipferlia</taxon>
    </lineage>
</organism>
<sequence length="13" mass="1489">MQTNKAEILAIKE</sequence>
<name>A0A391NPS9_9EUKA</name>
<dbReference type="EMBL" id="BDIP01003904">
    <property type="protein sequence ID" value="GCA63527.1"/>
    <property type="molecule type" value="Genomic_DNA"/>
</dbReference>
<proteinExistence type="predicted"/>
<evidence type="ECO:0000313" key="2">
    <source>
        <dbReference type="Proteomes" id="UP000265618"/>
    </source>
</evidence>
<gene>
    <name evidence="1" type="ORF">KIPB_010469</name>
</gene>